<dbReference type="STRING" id="1766.XA26_33640"/>
<keyword evidence="4" id="KW-1185">Reference proteome</keyword>
<dbReference type="Pfam" id="PF11706">
    <property type="entry name" value="zf-CGNR"/>
    <property type="match status" value="1"/>
</dbReference>
<gene>
    <name evidence="3" type="ORF">R4485_08760</name>
    <name evidence="2" type="ORF">XA26_33640</name>
</gene>
<name>A0A0N7H8U4_MYCFO</name>
<dbReference type="Pfam" id="PF07336">
    <property type="entry name" value="ABATE"/>
    <property type="match status" value="1"/>
</dbReference>
<accession>A0A0N7H8U4</accession>
<dbReference type="PANTHER" id="PTHR35525:SF3">
    <property type="entry name" value="BLL6575 PROTEIN"/>
    <property type="match status" value="1"/>
</dbReference>
<sequence>MTTWAGDTESKPAPGPLARVQALVNTVELPAGPDRLAHPDDAAPWLQANGLLSEGARPTDAELDQVRKVREALRALLIHNSGGPPPDADDLAVLRALTGASAARVDLGPDGEVRLSAAGEGMGERLLELLLVMRDAQRDGTWARLKACANDACAWAFYDRSRNRGGTWCDMASCGNMLKNREFRARRRAGGAS</sequence>
<dbReference type="PATRIC" id="fig|1766.6.peg.3348"/>
<evidence type="ECO:0000313" key="4">
    <source>
        <dbReference type="Proteomes" id="UP000057134"/>
    </source>
</evidence>
<protein>
    <submittedName>
        <fullName evidence="3">CGNR zinc finger domain-containing protein</fullName>
    </submittedName>
</protein>
<dbReference type="Gene3D" id="1.10.3300.10">
    <property type="entry name" value="Jann2411-like domain"/>
    <property type="match status" value="1"/>
</dbReference>
<feature type="domain" description="Zinc finger CGNR" evidence="1">
    <location>
        <begin position="144"/>
        <end position="187"/>
    </location>
</feature>
<dbReference type="InterPro" id="IPR023286">
    <property type="entry name" value="ABATE_dom_sf"/>
</dbReference>
<reference evidence="3" key="2">
    <citation type="submission" date="2023-10" db="EMBL/GenBank/DDBJ databases">
        <title>Mycolicibacterium fortuitum clinical isolates causing pulmonary infections in humans.</title>
        <authorList>
            <person name="Mejia-Ponce P.M."/>
            <person name="Zenteno-Cuevas R."/>
            <person name="Licona-Cassani C."/>
        </authorList>
    </citation>
    <scope>NUCLEOTIDE SEQUENCE</scope>
    <source>
        <strain evidence="3">M8</strain>
    </source>
</reference>
<proteinExistence type="predicted"/>
<dbReference type="AlphaFoldDB" id="A0A0N7H8U4"/>
<evidence type="ECO:0000313" key="2">
    <source>
        <dbReference type="EMBL" id="ALI27191.1"/>
    </source>
</evidence>
<dbReference type="Proteomes" id="UP001186041">
    <property type="component" value="Unassembled WGS sequence"/>
</dbReference>
<dbReference type="SUPFAM" id="SSF160904">
    <property type="entry name" value="Jann2411-like"/>
    <property type="match status" value="1"/>
</dbReference>
<dbReference type="RefSeq" id="WP_054602420.1">
    <property type="nucleotide sequence ID" value="NZ_CP011269.1"/>
</dbReference>
<dbReference type="KEGG" id="mft:XA26_33640"/>
<organism evidence="2 4">
    <name type="scientific">Mycolicibacterium fortuitum</name>
    <name type="common">Mycobacterium fortuitum</name>
    <dbReference type="NCBI Taxonomy" id="1766"/>
    <lineage>
        <taxon>Bacteria</taxon>
        <taxon>Bacillati</taxon>
        <taxon>Actinomycetota</taxon>
        <taxon>Actinomycetes</taxon>
        <taxon>Mycobacteriales</taxon>
        <taxon>Mycobacteriaceae</taxon>
        <taxon>Mycolicibacterium</taxon>
    </lineage>
</organism>
<evidence type="ECO:0000259" key="1">
    <source>
        <dbReference type="Pfam" id="PF11706"/>
    </source>
</evidence>
<dbReference type="EMBL" id="JAWLVV010000005">
    <property type="protein sequence ID" value="MDV7290252.1"/>
    <property type="molecule type" value="Genomic_DNA"/>
</dbReference>
<dbReference type="InterPro" id="IPR010852">
    <property type="entry name" value="ABATE"/>
</dbReference>
<dbReference type="EMBL" id="CP011269">
    <property type="protein sequence ID" value="ALI27191.1"/>
    <property type="molecule type" value="Genomic_DNA"/>
</dbReference>
<dbReference type="PANTHER" id="PTHR35525">
    <property type="entry name" value="BLL6575 PROTEIN"/>
    <property type="match status" value="1"/>
</dbReference>
<dbReference type="Proteomes" id="UP000057134">
    <property type="component" value="Chromosome"/>
</dbReference>
<reference evidence="2 4" key="1">
    <citation type="journal article" date="2015" name="MBio">
        <title>Enzymatic Degradation of Phenazines Can Generate Energy and Protect Sensitive Organisms from Toxicity.</title>
        <authorList>
            <person name="Costa K.C."/>
            <person name="Bergkessel M."/>
            <person name="Saunders S."/>
            <person name="Korlach J."/>
            <person name="Newman D.K."/>
        </authorList>
    </citation>
    <scope>NUCLEOTIDE SEQUENCE [LARGE SCALE GENOMIC DNA]</scope>
    <source>
        <strain evidence="2 4">CT6</strain>
    </source>
</reference>
<dbReference type="InterPro" id="IPR021005">
    <property type="entry name" value="Znf_CGNR"/>
</dbReference>
<evidence type="ECO:0000313" key="3">
    <source>
        <dbReference type="EMBL" id="MDV7290252.1"/>
    </source>
</evidence>